<evidence type="ECO:0000256" key="6">
    <source>
        <dbReference type="RuleBase" id="RU363034"/>
    </source>
</evidence>
<dbReference type="Pfam" id="PF00089">
    <property type="entry name" value="Trypsin"/>
    <property type="match status" value="1"/>
</dbReference>
<dbReference type="SUPFAM" id="SSF50494">
    <property type="entry name" value="Trypsin-like serine proteases"/>
    <property type="match status" value="1"/>
</dbReference>
<evidence type="ECO:0000256" key="3">
    <source>
        <dbReference type="ARBA" id="ARBA00022801"/>
    </source>
</evidence>
<dbReference type="GO" id="GO:0004252">
    <property type="term" value="F:serine-type endopeptidase activity"/>
    <property type="evidence" value="ECO:0007669"/>
    <property type="project" value="InterPro"/>
</dbReference>
<keyword evidence="10" id="KW-1185">Reference proteome</keyword>
<evidence type="ECO:0000256" key="5">
    <source>
        <dbReference type="ARBA" id="ARBA00023157"/>
    </source>
</evidence>
<dbReference type="PROSITE" id="PS00134">
    <property type="entry name" value="TRYPSIN_HIS"/>
    <property type="match status" value="1"/>
</dbReference>
<evidence type="ECO:0000256" key="4">
    <source>
        <dbReference type="ARBA" id="ARBA00022825"/>
    </source>
</evidence>
<evidence type="ECO:0000313" key="9">
    <source>
        <dbReference type="EMBL" id="KAK4878341.1"/>
    </source>
</evidence>
<name>A0AAN7S8Q7_9COLE</name>
<dbReference type="InterPro" id="IPR018114">
    <property type="entry name" value="TRYPSIN_HIS"/>
</dbReference>
<dbReference type="PANTHER" id="PTHR24276">
    <property type="entry name" value="POLYSERASE-RELATED"/>
    <property type="match status" value="1"/>
</dbReference>
<keyword evidence="3 6" id="KW-0378">Hydrolase</keyword>
<dbReference type="PROSITE" id="PS00135">
    <property type="entry name" value="TRYPSIN_SER"/>
    <property type="match status" value="1"/>
</dbReference>
<proteinExistence type="inferred from homology"/>
<dbReference type="InterPro" id="IPR033116">
    <property type="entry name" value="TRYPSIN_SER"/>
</dbReference>
<comment type="similarity">
    <text evidence="1">Belongs to the peptidase S1 family.</text>
</comment>
<comment type="caution">
    <text evidence="9">The sequence shown here is derived from an EMBL/GenBank/DDBJ whole genome shotgun (WGS) entry which is preliminary data.</text>
</comment>
<dbReference type="PROSITE" id="PS50240">
    <property type="entry name" value="TRYPSIN_DOM"/>
    <property type="match status" value="1"/>
</dbReference>
<feature type="domain" description="Peptidase S1" evidence="8">
    <location>
        <begin position="30"/>
        <end position="243"/>
    </location>
</feature>
<keyword evidence="5" id="KW-1015">Disulfide bond</keyword>
<sequence>MAPLTILVIVASVLVQSFGLRLVPRLDGRIVGGEDANIEDYPYQLALLYENAQICGASIISYKSALTAAHCTSGLTSKYLSVRAGSNYAESGGEVVKVSEIRQHFSYDITTTDYDVTVLRLATSLTQGQIINIQPFEEEVPVGIVAVVTGWGATSEGGTGSLQLQKVELNSISDSECNMKYGDKITTRMFCFASPNKDSCQGDSGGPLVYDNKQIGIVSWGYGCARPEYPGVYTKISHRGIHWYITGNMI</sequence>
<organism evidence="9 10">
    <name type="scientific">Aquatica leii</name>
    <dbReference type="NCBI Taxonomy" id="1421715"/>
    <lineage>
        <taxon>Eukaryota</taxon>
        <taxon>Metazoa</taxon>
        <taxon>Ecdysozoa</taxon>
        <taxon>Arthropoda</taxon>
        <taxon>Hexapoda</taxon>
        <taxon>Insecta</taxon>
        <taxon>Pterygota</taxon>
        <taxon>Neoptera</taxon>
        <taxon>Endopterygota</taxon>
        <taxon>Coleoptera</taxon>
        <taxon>Polyphaga</taxon>
        <taxon>Elateriformia</taxon>
        <taxon>Elateroidea</taxon>
        <taxon>Lampyridae</taxon>
        <taxon>Luciolinae</taxon>
        <taxon>Aquatica</taxon>
    </lineage>
</organism>
<dbReference type="InterPro" id="IPR009003">
    <property type="entry name" value="Peptidase_S1_PA"/>
</dbReference>
<evidence type="ECO:0000313" key="10">
    <source>
        <dbReference type="Proteomes" id="UP001353858"/>
    </source>
</evidence>
<dbReference type="AlphaFoldDB" id="A0AAN7S8Q7"/>
<dbReference type="Gene3D" id="2.40.10.10">
    <property type="entry name" value="Trypsin-like serine proteases"/>
    <property type="match status" value="2"/>
</dbReference>
<dbReference type="PANTHER" id="PTHR24276:SF91">
    <property type="entry name" value="AT26814P-RELATED"/>
    <property type="match status" value="1"/>
</dbReference>
<dbReference type="EMBL" id="JARPUR010000004">
    <property type="protein sequence ID" value="KAK4878341.1"/>
    <property type="molecule type" value="Genomic_DNA"/>
</dbReference>
<dbReference type="InterPro" id="IPR001314">
    <property type="entry name" value="Peptidase_S1A"/>
</dbReference>
<dbReference type="PRINTS" id="PR00722">
    <property type="entry name" value="CHYMOTRYPSIN"/>
</dbReference>
<evidence type="ECO:0000256" key="7">
    <source>
        <dbReference type="SAM" id="SignalP"/>
    </source>
</evidence>
<feature type="chain" id="PRO_5042861377" description="Peptidase S1 domain-containing protein" evidence="7">
    <location>
        <begin position="20"/>
        <end position="250"/>
    </location>
</feature>
<keyword evidence="4 6" id="KW-0720">Serine protease</keyword>
<feature type="signal peptide" evidence="7">
    <location>
        <begin position="1"/>
        <end position="19"/>
    </location>
</feature>
<accession>A0AAN7S8Q7</accession>
<keyword evidence="7" id="KW-0732">Signal</keyword>
<dbReference type="FunFam" id="2.40.10.10:FF:000034">
    <property type="entry name" value="Eupolytin"/>
    <property type="match status" value="1"/>
</dbReference>
<dbReference type="InterPro" id="IPR050430">
    <property type="entry name" value="Peptidase_S1"/>
</dbReference>
<evidence type="ECO:0000256" key="1">
    <source>
        <dbReference type="ARBA" id="ARBA00007664"/>
    </source>
</evidence>
<dbReference type="Proteomes" id="UP001353858">
    <property type="component" value="Unassembled WGS sequence"/>
</dbReference>
<dbReference type="CDD" id="cd00190">
    <property type="entry name" value="Tryp_SPc"/>
    <property type="match status" value="1"/>
</dbReference>
<keyword evidence="2 6" id="KW-0645">Protease</keyword>
<dbReference type="GO" id="GO:0006508">
    <property type="term" value="P:proteolysis"/>
    <property type="evidence" value="ECO:0007669"/>
    <property type="project" value="UniProtKB-KW"/>
</dbReference>
<dbReference type="SMART" id="SM00020">
    <property type="entry name" value="Tryp_SPc"/>
    <property type="match status" value="1"/>
</dbReference>
<evidence type="ECO:0000256" key="2">
    <source>
        <dbReference type="ARBA" id="ARBA00022670"/>
    </source>
</evidence>
<reference evidence="10" key="1">
    <citation type="submission" date="2023-01" db="EMBL/GenBank/DDBJ databases">
        <title>Key to firefly adult light organ development and bioluminescence: homeobox transcription factors regulate luciferase expression and transportation to peroxisome.</title>
        <authorList>
            <person name="Fu X."/>
        </authorList>
    </citation>
    <scope>NUCLEOTIDE SEQUENCE [LARGE SCALE GENOMIC DNA]</scope>
</reference>
<dbReference type="InterPro" id="IPR043504">
    <property type="entry name" value="Peptidase_S1_PA_chymotrypsin"/>
</dbReference>
<dbReference type="InterPro" id="IPR001254">
    <property type="entry name" value="Trypsin_dom"/>
</dbReference>
<gene>
    <name evidence="9" type="ORF">RN001_010847</name>
</gene>
<protein>
    <recommendedName>
        <fullName evidence="8">Peptidase S1 domain-containing protein</fullName>
    </recommendedName>
</protein>
<evidence type="ECO:0000259" key="8">
    <source>
        <dbReference type="PROSITE" id="PS50240"/>
    </source>
</evidence>